<organism evidence="3 4">
    <name type="scientific">Kineococcus radiotolerans</name>
    <dbReference type="NCBI Taxonomy" id="131568"/>
    <lineage>
        <taxon>Bacteria</taxon>
        <taxon>Bacillati</taxon>
        <taxon>Actinomycetota</taxon>
        <taxon>Actinomycetes</taxon>
        <taxon>Kineosporiales</taxon>
        <taxon>Kineosporiaceae</taxon>
        <taxon>Kineococcus</taxon>
    </lineage>
</organism>
<reference evidence="3 4" key="1">
    <citation type="submission" date="2020-08" db="EMBL/GenBank/DDBJ databases">
        <title>The Agave Microbiome: Exploring the role of microbial communities in plant adaptations to desert environments.</title>
        <authorList>
            <person name="Partida-Martinez L.P."/>
        </authorList>
    </citation>
    <scope>NUCLEOTIDE SEQUENCE [LARGE SCALE GENOMIC DNA]</scope>
    <source>
        <strain evidence="3 4">AS2.23</strain>
    </source>
</reference>
<feature type="domain" description="Aminoglycoside phosphotransferase" evidence="2">
    <location>
        <begin position="117"/>
        <end position="198"/>
    </location>
</feature>
<dbReference type="RefSeq" id="WP_183390073.1">
    <property type="nucleotide sequence ID" value="NZ_JACHVY010000001.1"/>
</dbReference>
<accession>A0A7W4TIA1</accession>
<dbReference type="Proteomes" id="UP000533269">
    <property type="component" value="Unassembled WGS sequence"/>
</dbReference>
<gene>
    <name evidence="3" type="ORF">FHR75_000198</name>
</gene>
<feature type="region of interest" description="Disordered" evidence="1">
    <location>
        <begin position="1"/>
        <end position="32"/>
    </location>
</feature>
<evidence type="ECO:0000313" key="4">
    <source>
        <dbReference type="Proteomes" id="UP000533269"/>
    </source>
</evidence>
<name>A0A7W4TIA1_KINRA</name>
<dbReference type="InterPro" id="IPR011009">
    <property type="entry name" value="Kinase-like_dom_sf"/>
</dbReference>
<dbReference type="InterPro" id="IPR002575">
    <property type="entry name" value="Aminoglycoside_PTrfase"/>
</dbReference>
<evidence type="ECO:0000313" key="3">
    <source>
        <dbReference type="EMBL" id="MBB2899410.1"/>
    </source>
</evidence>
<comment type="caution">
    <text evidence="3">The sequence shown here is derived from an EMBL/GenBank/DDBJ whole genome shotgun (WGS) entry which is preliminary data.</text>
</comment>
<protein>
    <recommendedName>
        <fullName evidence="2">Aminoglycoside phosphotransferase domain-containing protein</fullName>
    </recommendedName>
</protein>
<sequence length="277" mass="30153">MGERDAEERMAGGRNDGATRAGSTVRRRTGEHTAGVHALLRHLRAVGFTRAPEVLGIDEQGREVLTHLDGETVGDRRPWPAWAHGEAALVAAGEWMRDFHRASRSFTPPADAHWFGDHDELRAGEVVGHHDAAPYNAVWRPAPTTSGPEDGHLVGFVDWDLAGPAEPLRDLAFLALTWVPLTAPDIARGDGFAPGTDRPRRLRLLLDAYGWRGSTEEVLQAVRERALQHADGLERAAAEGYGPAVDLVAEGVAEDFRRAVTTLEADTPWLLGARGEE</sequence>
<dbReference type="SUPFAM" id="SSF56112">
    <property type="entry name" value="Protein kinase-like (PK-like)"/>
    <property type="match status" value="1"/>
</dbReference>
<evidence type="ECO:0000256" key="1">
    <source>
        <dbReference type="SAM" id="MobiDB-lite"/>
    </source>
</evidence>
<feature type="compositionally biased region" description="Basic and acidic residues" evidence="1">
    <location>
        <begin position="1"/>
        <end position="11"/>
    </location>
</feature>
<proteinExistence type="predicted"/>
<evidence type="ECO:0000259" key="2">
    <source>
        <dbReference type="Pfam" id="PF01636"/>
    </source>
</evidence>
<dbReference type="EMBL" id="JACHVY010000001">
    <property type="protein sequence ID" value="MBB2899410.1"/>
    <property type="molecule type" value="Genomic_DNA"/>
</dbReference>
<reference evidence="3 4" key="2">
    <citation type="submission" date="2020-08" db="EMBL/GenBank/DDBJ databases">
        <authorList>
            <person name="Partida-Martinez L."/>
            <person name="Huntemann M."/>
            <person name="Clum A."/>
            <person name="Wang J."/>
            <person name="Palaniappan K."/>
            <person name="Ritter S."/>
            <person name="Chen I.-M."/>
            <person name="Stamatis D."/>
            <person name="Reddy T."/>
            <person name="O'Malley R."/>
            <person name="Daum C."/>
            <person name="Shapiro N."/>
            <person name="Ivanova N."/>
            <person name="Kyrpides N."/>
            <person name="Woyke T."/>
        </authorList>
    </citation>
    <scope>NUCLEOTIDE SEQUENCE [LARGE SCALE GENOMIC DNA]</scope>
    <source>
        <strain evidence="3 4">AS2.23</strain>
    </source>
</reference>
<dbReference type="Gene3D" id="3.90.1200.10">
    <property type="match status" value="1"/>
</dbReference>
<dbReference type="AlphaFoldDB" id="A0A7W4TIA1"/>
<dbReference type="Pfam" id="PF01636">
    <property type="entry name" value="APH"/>
    <property type="match status" value="1"/>
</dbReference>